<gene>
    <name evidence="5" type="primary">fliW</name>
    <name evidence="6" type="ORF">APZ18_13455</name>
</gene>
<evidence type="ECO:0000256" key="2">
    <source>
        <dbReference type="ARBA" id="ARBA00022795"/>
    </source>
</evidence>
<dbReference type="InterPro" id="IPR003775">
    <property type="entry name" value="Flagellar_assembly_factor_FliW"/>
</dbReference>
<accession>A0AAW3JQ53</accession>
<proteinExistence type="inferred from homology"/>
<dbReference type="SUPFAM" id="SSF141457">
    <property type="entry name" value="BH3618-like"/>
    <property type="match status" value="1"/>
</dbReference>
<sequence>MKIDTKYFGEIEIDNDKIIHFENGIMGFEEYKDFTLLYDSEAEKKPFFSWLQCVTEKSLAFPVVNPLNVIKDYNPVVEDALLEPLGELKDEDIVLLVFATIPKNVKDASVNMKAPVIVNAANGKAIQVILEKGGYKIKHKIIEDISKE</sequence>
<keyword evidence="3 5" id="KW-0810">Translation regulation</keyword>
<keyword evidence="7" id="KW-1185">Reference proteome</keyword>
<reference evidence="6 7" key="1">
    <citation type="submission" date="2015-10" db="EMBL/GenBank/DDBJ databases">
        <title>Butyribacter intestini gen. nov., sp. nov., a butyric acid-producing bacterium of the family Lachnospiraceae isolated from the human faeces.</title>
        <authorList>
            <person name="Zou Y."/>
            <person name="Xue W."/>
            <person name="Luo G."/>
            <person name="Lv M."/>
        </authorList>
    </citation>
    <scope>NUCLEOTIDE SEQUENCE [LARGE SCALE GENOMIC DNA]</scope>
    <source>
        <strain evidence="6 7">TF01-11</strain>
    </source>
</reference>
<comment type="function">
    <text evidence="5">Acts as an anti-CsrA protein, binds CsrA and prevents it from repressing translation of its target genes, one of which is flagellin. Binds to flagellin and participates in the assembly of the flagellum.</text>
</comment>
<dbReference type="GO" id="GO:0005737">
    <property type="term" value="C:cytoplasm"/>
    <property type="evidence" value="ECO:0007669"/>
    <property type="project" value="UniProtKB-SubCell"/>
</dbReference>
<dbReference type="GO" id="GO:0044780">
    <property type="term" value="P:bacterial-type flagellum assembly"/>
    <property type="evidence" value="ECO:0007669"/>
    <property type="project" value="UniProtKB-UniRule"/>
</dbReference>
<keyword evidence="2 5" id="KW-1005">Bacterial flagellum biogenesis</keyword>
<comment type="subcellular location">
    <subcellularLocation>
        <location evidence="5">Cytoplasm</location>
    </subcellularLocation>
</comment>
<evidence type="ECO:0000256" key="1">
    <source>
        <dbReference type="ARBA" id="ARBA00022490"/>
    </source>
</evidence>
<dbReference type="PANTHER" id="PTHR39190">
    <property type="entry name" value="FLAGELLAR ASSEMBLY FACTOR FLIW"/>
    <property type="match status" value="1"/>
</dbReference>
<dbReference type="PANTHER" id="PTHR39190:SF1">
    <property type="entry name" value="FLAGELLAR ASSEMBLY FACTOR FLIW"/>
    <property type="match status" value="1"/>
</dbReference>
<dbReference type="Proteomes" id="UP000050833">
    <property type="component" value="Unassembled WGS sequence"/>
</dbReference>
<evidence type="ECO:0000313" key="7">
    <source>
        <dbReference type="Proteomes" id="UP000050833"/>
    </source>
</evidence>
<dbReference type="AlphaFoldDB" id="A0AAW3JQ53"/>
<dbReference type="EMBL" id="LLKB01000006">
    <property type="protein sequence ID" value="KQC84309.1"/>
    <property type="molecule type" value="Genomic_DNA"/>
</dbReference>
<organism evidence="6 7">
    <name type="scientific">Butyribacter intestini</name>
    <dbReference type="NCBI Taxonomy" id="1703332"/>
    <lineage>
        <taxon>Bacteria</taxon>
        <taxon>Bacillati</taxon>
        <taxon>Bacillota</taxon>
        <taxon>Clostridia</taxon>
        <taxon>Lachnospirales</taxon>
        <taxon>Lachnospiraceae</taxon>
        <taxon>Butyribacter</taxon>
    </lineage>
</organism>
<evidence type="ECO:0000256" key="3">
    <source>
        <dbReference type="ARBA" id="ARBA00022845"/>
    </source>
</evidence>
<dbReference type="HAMAP" id="MF_01185">
    <property type="entry name" value="FliW"/>
    <property type="match status" value="1"/>
</dbReference>
<keyword evidence="4 5" id="KW-0143">Chaperone</keyword>
<keyword evidence="1 5" id="KW-0963">Cytoplasm</keyword>
<dbReference type="GO" id="GO:0006417">
    <property type="term" value="P:regulation of translation"/>
    <property type="evidence" value="ECO:0007669"/>
    <property type="project" value="UniProtKB-KW"/>
</dbReference>
<comment type="caution">
    <text evidence="6">The sequence shown here is derived from an EMBL/GenBank/DDBJ whole genome shotgun (WGS) entry which is preliminary data.</text>
</comment>
<evidence type="ECO:0000313" key="6">
    <source>
        <dbReference type="EMBL" id="KQC84309.1"/>
    </source>
</evidence>
<dbReference type="Pfam" id="PF02623">
    <property type="entry name" value="FliW"/>
    <property type="match status" value="1"/>
</dbReference>
<protein>
    <recommendedName>
        <fullName evidence="5">Flagellar assembly factor FliW</fullName>
    </recommendedName>
</protein>
<name>A0AAW3JQ53_9FIRM</name>
<evidence type="ECO:0000256" key="4">
    <source>
        <dbReference type="ARBA" id="ARBA00023186"/>
    </source>
</evidence>
<dbReference type="InterPro" id="IPR024046">
    <property type="entry name" value="Flagellar_assmbl_FliW_dom_sf"/>
</dbReference>
<dbReference type="Gene3D" id="2.30.290.10">
    <property type="entry name" value="BH3618-like"/>
    <property type="match status" value="1"/>
</dbReference>
<comment type="subunit">
    <text evidence="5">Interacts with translational regulator CsrA and flagellin(s).</text>
</comment>
<dbReference type="RefSeq" id="WP_055945840.1">
    <property type="nucleotide sequence ID" value="NZ_JAQDCV010000003.1"/>
</dbReference>
<evidence type="ECO:0000256" key="5">
    <source>
        <dbReference type="HAMAP-Rule" id="MF_01185"/>
    </source>
</evidence>
<comment type="similarity">
    <text evidence="5">Belongs to the FliW family.</text>
</comment>